<evidence type="ECO:0000313" key="1">
    <source>
        <dbReference type="EMBL" id="OLP94225.1"/>
    </source>
</evidence>
<name>A0A1Q9DGE1_SYMMI</name>
<protein>
    <submittedName>
        <fullName evidence="1">Uncharacterized protein</fullName>
    </submittedName>
</protein>
<sequence length="509" mass="56154">MAVEDLAADLRARLTDTVGLDLRCDALSETQVLFASTLGLMREQTLSSTVLCPAIYRFPEQLCQLLRHQQASEQSHLAAGGDAMDQRCYHQDKMWQPMLYTIHLAWRCVAFNLSSGHFVSKMHGIDGFGQRAVKSYLGVSGHERFRTMAFVLMPVGPGAKNGASVFFGCTRRLVQLATNLQPRTQEYVKLQLFGVTRNHYHGLALATDWRAHLTDTVGFHSGQDAPLETEASGQRHLDAGGDAMDQDRMWQLMLYTWLGAGGRDKGRRDSQDEFLMLKALATDLRACLTDIDGFGQLVVKEVLSYLGAKNGASALFGCARKLLKLAANLQPCLDGLLWKHLCATDGLRRYDSSSEQAMAVIKSAMSYTQLCSKHVLKFFGGDGRDKGLRFSQDEFLMLKAWHASVPTLTVAFNLSSANFGPKMQEIDGVGRLAIKEVLSYLGVSGHDRFRTVAFALVLFGPGAKNGASTLFGCTRKLLQRATNLQPRPRPSSPSALTSALYISPQYQKK</sequence>
<dbReference type="AlphaFoldDB" id="A0A1Q9DGE1"/>
<dbReference type="Proteomes" id="UP000186817">
    <property type="component" value="Unassembled WGS sequence"/>
</dbReference>
<dbReference type="OrthoDB" id="433938at2759"/>
<reference evidence="1 2" key="1">
    <citation type="submission" date="2016-02" db="EMBL/GenBank/DDBJ databases">
        <title>Genome analysis of coral dinoflagellate symbionts highlights evolutionary adaptations to a symbiotic lifestyle.</title>
        <authorList>
            <person name="Aranda M."/>
            <person name="Li Y."/>
            <person name="Liew Y.J."/>
            <person name="Baumgarten S."/>
            <person name="Simakov O."/>
            <person name="Wilson M."/>
            <person name="Piel J."/>
            <person name="Ashoor H."/>
            <person name="Bougouffa S."/>
            <person name="Bajic V.B."/>
            <person name="Ryu T."/>
            <person name="Ravasi T."/>
            <person name="Bayer T."/>
            <person name="Micklem G."/>
            <person name="Kim H."/>
            <person name="Bhak J."/>
            <person name="Lajeunesse T.C."/>
            <person name="Voolstra C.R."/>
        </authorList>
    </citation>
    <scope>NUCLEOTIDE SEQUENCE [LARGE SCALE GENOMIC DNA]</scope>
    <source>
        <strain evidence="1 2">CCMP2467</strain>
    </source>
</reference>
<proteinExistence type="predicted"/>
<evidence type="ECO:0000313" key="2">
    <source>
        <dbReference type="Proteomes" id="UP000186817"/>
    </source>
</evidence>
<keyword evidence="2" id="KW-1185">Reference proteome</keyword>
<comment type="caution">
    <text evidence="1">The sequence shown here is derived from an EMBL/GenBank/DDBJ whole genome shotgun (WGS) entry which is preliminary data.</text>
</comment>
<gene>
    <name evidence="1" type="ORF">AK812_SmicGene23772</name>
</gene>
<dbReference type="EMBL" id="LSRX01000552">
    <property type="protein sequence ID" value="OLP94225.1"/>
    <property type="molecule type" value="Genomic_DNA"/>
</dbReference>
<organism evidence="1 2">
    <name type="scientific">Symbiodinium microadriaticum</name>
    <name type="common">Dinoflagellate</name>
    <name type="synonym">Zooxanthella microadriatica</name>
    <dbReference type="NCBI Taxonomy" id="2951"/>
    <lineage>
        <taxon>Eukaryota</taxon>
        <taxon>Sar</taxon>
        <taxon>Alveolata</taxon>
        <taxon>Dinophyceae</taxon>
        <taxon>Suessiales</taxon>
        <taxon>Symbiodiniaceae</taxon>
        <taxon>Symbiodinium</taxon>
    </lineage>
</organism>
<accession>A0A1Q9DGE1</accession>